<reference evidence="2" key="1">
    <citation type="submission" date="2019-08" db="EMBL/GenBank/DDBJ databases">
        <authorList>
            <person name="Liu F."/>
        </authorList>
    </citation>
    <scope>NUCLEOTIDE SEQUENCE [LARGE SCALE GENOMIC DNA]</scope>
    <source>
        <strain evidence="2">PA1801</strain>
        <tissue evidence="2">Leaf</tissue>
    </source>
</reference>
<organism evidence="2 3">
    <name type="scientific">Gossypium australe</name>
    <dbReference type="NCBI Taxonomy" id="47621"/>
    <lineage>
        <taxon>Eukaryota</taxon>
        <taxon>Viridiplantae</taxon>
        <taxon>Streptophyta</taxon>
        <taxon>Embryophyta</taxon>
        <taxon>Tracheophyta</taxon>
        <taxon>Spermatophyta</taxon>
        <taxon>Magnoliopsida</taxon>
        <taxon>eudicotyledons</taxon>
        <taxon>Gunneridae</taxon>
        <taxon>Pentapetalae</taxon>
        <taxon>rosids</taxon>
        <taxon>malvids</taxon>
        <taxon>Malvales</taxon>
        <taxon>Malvaceae</taxon>
        <taxon>Malvoideae</taxon>
        <taxon>Gossypium</taxon>
    </lineage>
</organism>
<keyword evidence="3" id="KW-1185">Reference proteome</keyword>
<evidence type="ECO:0000259" key="1">
    <source>
        <dbReference type="Pfam" id="PF03732"/>
    </source>
</evidence>
<proteinExistence type="predicted"/>
<feature type="domain" description="Retrotransposon gag" evidence="1">
    <location>
        <begin position="24"/>
        <end position="77"/>
    </location>
</feature>
<comment type="caution">
    <text evidence="2">The sequence shown here is derived from an EMBL/GenBank/DDBJ whole genome shotgun (WGS) entry which is preliminary data.</text>
</comment>
<evidence type="ECO:0000313" key="3">
    <source>
        <dbReference type="Proteomes" id="UP000325315"/>
    </source>
</evidence>
<name>A0A5B6VWC7_9ROSI</name>
<dbReference type="AlphaFoldDB" id="A0A5B6VWC7"/>
<dbReference type="PANTHER" id="PTHR33067:SF32">
    <property type="entry name" value="ASPARTIC PEPTIDASE DDI1-TYPE DOMAIN-CONTAINING PROTEIN"/>
    <property type="match status" value="1"/>
</dbReference>
<dbReference type="Proteomes" id="UP000325315">
    <property type="component" value="Unassembled WGS sequence"/>
</dbReference>
<dbReference type="Pfam" id="PF03732">
    <property type="entry name" value="Retrotrans_gag"/>
    <property type="match status" value="1"/>
</dbReference>
<dbReference type="EMBL" id="SMMG02000005">
    <property type="protein sequence ID" value="KAA3473879.1"/>
    <property type="molecule type" value="Genomic_DNA"/>
</dbReference>
<gene>
    <name evidence="2" type="ORF">EPI10_024221</name>
</gene>
<sequence>MEVSDSFKMACVIEGALRLKLFSKNVELRNEITTFQQIDDESLYDAWERFKELLHKFPHHGIPHCIQLETFYNGLNTHTRFVVDAYASGDLLLKTYNEAYEIIERIACNNYQWPTNQAASGRRVLGVHELDALTSFLAQNDATLRSLENQMSKIANELQYRPQGALSSDTDNLRKLGKENCKAVILRSGRTLEPKEVEVEDEPPKKYENQPIVEIPTIEKPDSANSEENKLPPKLRDPGSFTIPCNIGKSFHGKSLSDLKSSINLMPMFLFRRLGSGKAISTIVTLQLANRSLAYLEGKIENVLVTFNILKVIRSPDEVEVYSVVLREDLLVLAQLEYNDPLECISSDSQHQDEDDTCLEANSKEFSSKFQF</sequence>
<evidence type="ECO:0000313" key="2">
    <source>
        <dbReference type="EMBL" id="KAA3473879.1"/>
    </source>
</evidence>
<dbReference type="InterPro" id="IPR005162">
    <property type="entry name" value="Retrotrans_gag_dom"/>
</dbReference>
<accession>A0A5B6VWC7</accession>
<dbReference type="PANTHER" id="PTHR33067">
    <property type="entry name" value="RNA-DIRECTED DNA POLYMERASE-RELATED"/>
    <property type="match status" value="1"/>
</dbReference>
<protein>
    <submittedName>
        <fullName evidence="2">Retrotransposon gag protein</fullName>
    </submittedName>
</protein>